<gene>
    <name evidence="2" type="ORF">ACFFNX_19125</name>
</gene>
<keyword evidence="1" id="KW-0472">Membrane</keyword>
<dbReference type="EMBL" id="JBHLZP010000131">
    <property type="protein sequence ID" value="MFB9834298.1"/>
    <property type="molecule type" value="Genomic_DNA"/>
</dbReference>
<reference evidence="2 3" key="1">
    <citation type="submission" date="2024-09" db="EMBL/GenBank/DDBJ databases">
        <authorList>
            <person name="Sun Q."/>
            <person name="Mori K."/>
        </authorList>
    </citation>
    <scope>NUCLEOTIDE SEQUENCE [LARGE SCALE GENOMIC DNA]</scope>
    <source>
        <strain evidence="2 3">TBRC 0563</strain>
    </source>
</reference>
<accession>A0ABV5YGX4</accession>
<name>A0ABV5YGX4_9ACTN</name>
<keyword evidence="3" id="KW-1185">Reference proteome</keyword>
<evidence type="ECO:0000256" key="1">
    <source>
        <dbReference type="SAM" id="Phobius"/>
    </source>
</evidence>
<evidence type="ECO:0000313" key="3">
    <source>
        <dbReference type="Proteomes" id="UP001589627"/>
    </source>
</evidence>
<organism evidence="2 3">
    <name type="scientific">Actinoallomurus acaciae</name>
    <dbReference type="NCBI Taxonomy" id="502577"/>
    <lineage>
        <taxon>Bacteria</taxon>
        <taxon>Bacillati</taxon>
        <taxon>Actinomycetota</taxon>
        <taxon>Actinomycetes</taxon>
        <taxon>Streptosporangiales</taxon>
        <taxon>Thermomonosporaceae</taxon>
        <taxon>Actinoallomurus</taxon>
    </lineage>
</organism>
<dbReference type="Proteomes" id="UP001589627">
    <property type="component" value="Unassembled WGS sequence"/>
</dbReference>
<protein>
    <submittedName>
        <fullName evidence="2">Uncharacterized protein</fullName>
    </submittedName>
</protein>
<evidence type="ECO:0000313" key="2">
    <source>
        <dbReference type="EMBL" id="MFB9834298.1"/>
    </source>
</evidence>
<dbReference type="RefSeq" id="WP_378203627.1">
    <property type="nucleotide sequence ID" value="NZ_JBHLZP010000131.1"/>
</dbReference>
<feature type="transmembrane region" description="Helical" evidence="1">
    <location>
        <begin position="17"/>
        <end position="42"/>
    </location>
</feature>
<feature type="transmembrane region" description="Helical" evidence="1">
    <location>
        <begin position="152"/>
        <end position="175"/>
    </location>
</feature>
<sequence>MATPPYAAASELRPRRLWYAIAALILVAGVATAAVIFIRLIAGAGPARTFGPGETVTLHLGKDPRPGFYVTGTGSPDDHCYARDSAGRRFAAEPISGTTTITENGTRWHVLSHLRLPADGTYQVTCPRTAANAGARYGIGTPPETGQMVGKIFAVILIPMAALAAATVIIIVVAVRRSSHRRRLAAPPTPHWGG</sequence>
<keyword evidence="1" id="KW-0812">Transmembrane</keyword>
<keyword evidence="1" id="KW-1133">Transmembrane helix</keyword>
<proteinExistence type="predicted"/>
<comment type="caution">
    <text evidence="2">The sequence shown here is derived from an EMBL/GenBank/DDBJ whole genome shotgun (WGS) entry which is preliminary data.</text>
</comment>